<dbReference type="Gene3D" id="3.30.1360.140">
    <property type="match status" value="1"/>
</dbReference>
<dbReference type="GO" id="GO:0003899">
    <property type="term" value="F:DNA-directed RNA polymerase activity"/>
    <property type="evidence" value="ECO:0007669"/>
    <property type="project" value="UniProtKB-EC"/>
</dbReference>
<evidence type="ECO:0000256" key="6">
    <source>
        <dbReference type="ARBA" id="ARBA00022723"/>
    </source>
</evidence>
<evidence type="ECO:0000256" key="5">
    <source>
        <dbReference type="ARBA" id="ARBA00022695"/>
    </source>
</evidence>
<dbReference type="AlphaFoldDB" id="A0A7G2C184"/>
<dbReference type="InterPro" id="IPR045867">
    <property type="entry name" value="DNA-dir_RpoC_beta_prime"/>
</dbReference>
<dbReference type="SUPFAM" id="SSF64484">
    <property type="entry name" value="beta and beta-prime subunits of DNA dependent RNA-polymerase"/>
    <property type="match status" value="1"/>
</dbReference>
<keyword evidence="4" id="KW-0808">Transferase</keyword>
<dbReference type="InterPro" id="IPR007073">
    <property type="entry name" value="RNA_pol_Rpb1_7"/>
</dbReference>
<dbReference type="EMBL" id="LR877146">
    <property type="protein sequence ID" value="CAD2213518.1"/>
    <property type="molecule type" value="Genomic_DNA"/>
</dbReference>
<keyword evidence="8" id="KW-0460">Magnesium</keyword>
<keyword evidence="9" id="KW-0804">Transcription</keyword>
<dbReference type="GO" id="GO:0005665">
    <property type="term" value="C:RNA polymerase II, core complex"/>
    <property type="evidence" value="ECO:0007669"/>
    <property type="project" value="TreeGrafter"/>
</dbReference>
<sequence>MIGSIAAQSCGEPATQMTLNTFHHAGISSKNVTLGVPRLLELLNVSKNQRNSSMDISLIPSWETRDRAQKAQHYIEYCTLESLTTTVQILYDPDLSQTVISEDQQILDWEEAVTNDEDREFDPMNVSPFIARIILDSDIFNDKQLNMKEVKGAIRSVTSDYIIQANMENSGTRVLRLRPLRNDGDASVPKLLLAIPDLLAKVHLLGIKGIKKTLLKENVAFREAADGGYEPSKVWMIDTEGTALKQVFIGLLDDQDRNIVDFRSTISNKVPEVAQVLGIEAARLVLMREMQAVYVSYSLNINYRHYAVLVDNMCQRGYLMAVSRTGINRSEMSGPLMRSSFEETVKVLMTAAAFGEHDPVEGVSANLVLGNQARVGTGMFDLMLNLNKLQNATAQEDAIAPGKETNVYHTEASVLPSQSEVYSRAMDATPLVNQQSMHHPVESSSYSTVGNNFFFSAKVNEMSEVRNSEIYPSGLQPNYEFSPSHSALSSGSVYTSANFRASSQFPSQAYSNVSSFHIQSSQVFPDTVQSSSRYSGTAFAGVPLAGDLASPSAFFPESSAQYRGMVDSENVGRSAPYPPSDSYRVGSDEFSPTEEQEEQQGSA</sequence>
<evidence type="ECO:0000256" key="7">
    <source>
        <dbReference type="ARBA" id="ARBA00022833"/>
    </source>
</evidence>
<feature type="domain" description="RNA polymerase Rpb1" evidence="12">
    <location>
        <begin position="78"/>
        <end position="184"/>
    </location>
</feature>
<dbReference type="GO" id="GO:0006351">
    <property type="term" value="P:DNA-templated transcription"/>
    <property type="evidence" value="ECO:0007669"/>
    <property type="project" value="InterPro"/>
</dbReference>
<feature type="domain" description="RNA polymerase Rpb1" evidence="13">
    <location>
        <begin position="1"/>
        <end position="333"/>
    </location>
</feature>
<dbReference type="InterPro" id="IPR038593">
    <property type="entry name" value="RNA_pol_Rpb1_7_sf"/>
</dbReference>
<reference evidence="14 15" key="1">
    <citation type="submission" date="2020-08" db="EMBL/GenBank/DDBJ databases">
        <authorList>
            <person name="Newling K."/>
            <person name="Davey J."/>
            <person name="Forrester S."/>
        </authorList>
    </citation>
    <scope>NUCLEOTIDE SEQUENCE [LARGE SCALE GENOMIC DNA]</scope>
    <source>
        <strain evidence="15">Crithidia deanei Carvalho (ATCC PRA-265)</strain>
    </source>
</reference>
<name>A0A7G2C184_9TRYP</name>
<keyword evidence="7" id="KW-0862">Zinc</keyword>
<accession>A0A7G2C184</accession>
<keyword evidence="3" id="KW-0240">DNA-directed RNA polymerase</keyword>
<evidence type="ECO:0000256" key="4">
    <source>
        <dbReference type="ARBA" id="ARBA00022679"/>
    </source>
</evidence>
<evidence type="ECO:0000313" key="14">
    <source>
        <dbReference type="EMBL" id="CAD2213518.1"/>
    </source>
</evidence>
<evidence type="ECO:0000256" key="10">
    <source>
        <dbReference type="ARBA" id="ARBA00023242"/>
    </source>
</evidence>
<evidence type="ECO:0000259" key="13">
    <source>
        <dbReference type="Pfam" id="PF04998"/>
    </source>
</evidence>
<dbReference type="FunFam" id="1.10.150.390:FF:000001">
    <property type="entry name" value="DNA-directed RNA polymerase subunit"/>
    <property type="match status" value="1"/>
</dbReference>
<keyword evidence="15" id="KW-1185">Reference proteome</keyword>
<dbReference type="Pfam" id="PF04990">
    <property type="entry name" value="RNA_pol_Rpb1_7"/>
    <property type="match status" value="1"/>
</dbReference>
<dbReference type="VEuPathDB" id="TriTrypDB:ADEAN_000096100"/>
<feature type="compositionally biased region" description="Acidic residues" evidence="11">
    <location>
        <begin position="591"/>
        <end position="603"/>
    </location>
</feature>
<organism evidence="14 15">
    <name type="scientific">Angomonas deanei</name>
    <dbReference type="NCBI Taxonomy" id="59799"/>
    <lineage>
        <taxon>Eukaryota</taxon>
        <taxon>Discoba</taxon>
        <taxon>Euglenozoa</taxon>
        <taxon>Kinetoplastea</taxon>
        <taxon>Metakinetoplastina</taxon>
        <taxon>Trypanosomatida</taxon>
        <taxon>Trypanosomatidae</taxon>
        <taxon>Strigomonadinae</taxon>
        <taxon>Angomonas</taxon>
    </lineage>
</organism>
<dbReference type="Gene3D" id="1.10.150.390">
    <property type="match status" value="1"/>
</dbReference>
<evidence type="ECO:0000259" key="12">
    <source>
        <dbReference type="Pfam" id="PF04990"/>
    </source>
</evidence>
<gene>
    <name evidence="14" type="ORF">ADEAN_000096100</name>
</gene>
<dbReference type="OrthoDB" id="270392at2759"/>
<dbReference type="PANTHER" id="PTHR19376:SF37">
    <property type="entry name" value="DNA-DIRECTED RNA POLYMERASE II SUBUNIT RPB1"/>
    <property type="match status" value="1"/>
</dbReference>
<proteinExistence type="predicted"/>
<keyword evidence="5" id="KW-0548">Nucleotidyltransferase</keyword>
<dbReference type="PANTHER" id="PTHR19376">
    <property type="entry name" value="DNA-DIRECTED RNA POLYMERASE"/>
    <property type="match status" value="1"/>
</dbReference>
<dbReference type="GO" id="GO:0003677">
    <property type="term" value="F:DNA binding"/>
    <property type="evidence" value="ECO:0007669"/>
    <property type="project" value="InterPro"/>
</dbReference>
<protein>
    <recommendedName>
        <fullName evidence="2">DNA-directed RNA polymerase</fullName>
        <ecNumber evidence="2">2.7.7.6</ecNumber>
    </recommendedName>
</protein>
<evidence type="ECO:0000256" key="9">
    <source>
        <dbReference type="ARBA" id="ARBA00023163"/>
    </source>
</evidence>
<evidence type="ECO:0000256" key="2">
    <source>
        <dbReference type="ARBA" id="ARBA00012418"/>
    </source>
</evidence>
<dbReference type="Proteomes" id="UP000515908">
    <property type="component" value="Chromosome 02"/>
</dbReference>
<evidence type="ECO:0000256" key="3">
    <source>
        <dbReference type="ARBA" id="ARBA00022478"/>
    </source>
</evidence>
<evidence type="ECO:0000256" key="1">
    <source>
        <dbReference type="ARBA" id="ARBA00004123"/>
    </source>
</evidence>
<evidence type="ECO:0000256" key="8">
    <source>
        <dbReference type="ARBA" id="ARBA00022842"/>
    </source>
</evidence>
<dbReference type="GO" id="GO:0046872">
    <property type="term" value="F:metal ion binding"/>
    <property type="evidence" value="ECO:0007669"/>
    <property type="project" value="UniProtKB-KW"/>
</dbReference>
<evidence type="ECO:0000256" key="11">
    <source>
        <dbReference type="SAM" id="MobiDB-lite"/>
    </source>
</evidence>
<comment type="subcellular location">
    <subcellularLocation>
        <location evidence="1">Nucleus</location>
    </subcellularLocation>
</comment>
<keyword evidence="6" id="KW-0479">Metal-binding</keyword>
<dbReference type="Pfam" id="PF04998">
    <property type="entry name" value="RNA_pol_Rpb1_5"/>
    <property type="match status" value="1"/>
</dbReference>
<feature type="region of interest" description="Disordered" evidence="11">
    <location>
        <begin position="566"/>
        <end position="603"/>
    </location>
</feature>
<evidence type="ECO:0000313" key="15">
    <source>
        <dbReference type="Proteomes" id="UP000515908"/>
    </source>
</evidence>
<keyword evidence="10" id="KW-0539">Nucleus</keyword>
<dbReference type="InterPro" id="IPR007081">
    <property type="entry name" value="RNA_pol_Rpb1_5"/>
</dbReference>
<dbReference type="EC" id="2.7.7.6" evidence="2"/>